<name>A0AA45L310_9PSEU</name>
<feature type="transmembrane region" description="Helical" evidence="1">
    <location>
        <begin position="178"/>
        <end position="203"/>
    </location>
</feature>
<feature type="transmembrane region" description="Helical" evidence="1">
    <location>
        <begin position="258"/>
        <end position="282"/>
    </location>
</feature>
<feature type="transmembrane region" description="Helical" evidence="1">
    <location>
        <begin position="132"/>
        <end position="158"/>
    </location>
</feature>
<evidence type="ECO:0000313" key="3">
    <source>
        <dbReference type="Proteomes" id="UP000677152"/>
    </source>
</evidence>
<accession>A0AA45L310</accession>
<dbReference type="AlphaFoldDB" id="A0AA45L310"/>
<reference evidence="2" key="1">
    <citation type="submission" date="2021-04" db="EMBL/GenBank/DDBJ databases">
        <title>Genomic sequence of Actinosynnema pretiosum subsp. pretiosum ATCC 31280 (C-14919).</title>
        <authorList>
            <person name="Bai L."/>
            <person name="Wang X."/>
            <person name="Xiao Y."/>
        </authorList>
    </citation>
    <scope>NUCLEOTIDE SEQUENCE</scope>
    <source>
        <strain evidence="2">ATCC 31280</strain>
    </source>
</reference>
<keyword evidence="1" id="KW-0472">Membrane</keyword>
<feature type="transmembrane region" description="Helical" evidence="1">
    <location>
        <begin position="43"/>
        <end position="68"/>
    </location>
</feature>
<feature type="transmembrane region" description="Helical" evidence="1">
    <location>
        <begin position="210"/>
        <end position="228"/>
    </location>
</feature>
<dbReference type="PANTHER" id="PTHR37305:SF1">
    <property type="entry name" value="MEMBRANE PROTEIN"/>
    <property type="match status" value="1"/>
</dbReference>
<keyword evidence="1" id="KW-1133">Transmembrane helix</keyword>
<dbReference type="PANTHER" id="PTHR37305">
    <property type="entry name" value="INTEGRAL MEMBRANE PROTEIN-RELATED"/>
    <property type="match status" value="1"/>
</dbReference>
<dbReference type="EMBL" id="CP073249">
    <property type="protein sequence ID" value="QUF02504.1"/>
    <property type="molecule type" value="Genomic_DNA"/>
</dbReference>
<feature type="transmembrane region" description="Helical" evidence="1">
    <location>
        <begin position="88"/>
        <end position="111"/>
    </location>
</feature>
<evidence type="ECO:0000313" key="2">
    <source>
        <dbReference type="EMBL" id="QUF02504.1"/>
    </source>
</evidence>
<proteinExistence type="predicted"/>
<organism evidence="2 3">
    <name type="scientific">Actinosynnema pretiosum subsp. pretiosum</name>
    <dbReference type="NCBI Taxonomy" id="103721"/>
    <lineage>
        <taxon>Bacteria</taxon>
        <taxon>Bacillati</taxon>
        <taxon>Actinomycetota</taxon>
        <taxon>Actinomycetes</taxon>
        <taxon>Pseudonocardiales</taxon>
        <taxon>Pseudonocardiaceae</taxon>
        <taxon>Actinosynnema</taxon>
    </lineage>
</organism>
<dbReference type="Proteomes" id="UP000677152">
    <property type="component" value="Chromosome"/>
</dbReference>
<keyword evidence="1" id="KW-0812">Transmembrane</keyword>
<evidence type="ECO:0000256" key="1">
    <source>
        <dbReference type="SAM" id="Phobius"/>
    </source>
</evidence>
<gene>
    <name evidence="2" type="ORF">KCV87_23930</name>
</gene>
<protein>
    <submittedName>
        <fullName evidence="2">ABC transporter permease</fullName>
    </submittedName>
</protein>
<sequence length="287" mass="28445">MTDVAERTVLPGRVTGARVAARQTLWTAIRFEWVKARSLRGTWVGLAVVVLVLVGFSALATSVSVGAVSTPEGAPGPGGPFAATSDPLAIALTGANLAVLVLGVLGGMAGAREFGSRMISNSVAAVPRRWQVVLAKAVVFTATSLPAALVGVFGAFWVGMAVLSGGDADVVALGDEGVLRSVLGMAGYVTAIGLLGLGLGVLLRSTAGSIGAVIGGVLVLPAMAGGLLPDDWTSVLRFLPSSAGASFTTVMAAGDTTLGAGAGAAVLVAWVVGVLVAAGVVFGRRDV</sequence>